<evidence type="ECO:0000313" key="1">
    <source>
        <dbReference type="EMBL" id="KYF77578.1"/>
    </source>
</evidence>
<name>A0A150RCX5_SORCE</name>
<dbReference type="Proteomes" id="UP000075635">
    <property type="component" value="Unassembled WGS sequence"/>
</dbReference>
<gene>
    <name evidence="1" type="ORF">BE17_29040</name>
</gene>
<reference evidence="1 2" key="1">
    <citation type="submission" date="2014-02" db="EMBL/GenBank/DDBJ databases">
        <title>The small core and large imbalanced accessory genome model reveals a collaborative survival strategy of Sorangium cellulosum strains in nature.</title>
        <authorList>
            <person name="Han K."/>
            <person name="Peng R."/>
            <person name="Blom J."/>
            <person name="Li Y.-Z."/>
        </authorList>
    </citation>
    <scope>NUCLEOTIDE SEQUENCE [LARGE SCALE GENOMIC DNA]</scope>
    <source>
        <strain evidence="1 2">So0011-07</strain>
    </source>
</reference>
<evidence type="ECO:0008006" key="3">
    <source>
        <dbReference type="Google" id="ProtNLM"/>
    </source>
</evidence>
<accession>A0A150RCX5</accession>
<protein>
    <recommendedName>
        <fullName evidence="3">Muconolactone isomerase domain-containing protein</fullName>
    </recommendedName>
</protein>
<dbReference type="EMBL" id="JEMB01002880">
    <property type="protein sequence ID" value="KYF77578.1"/>
    <property type="molecule type" value="Genomic_DNA"/>
</dbReference>
<comment type="caution">
    <text evidence="1">The sequence shown here is derived from an EMBL/GenBank/DDBJ whole genome shotgun (WGS) entry which is preliminary data.</text>
</comment>
<evidence type="ECO:0000313" key="2">
    <source>
        <dbReference type="Proteomes" id="UP000075635"/>
    </source>
</evidence>
<dbReference type="AlphaFoldDB" id="A0A150RCX5"/>
<proteinExistence type="predicted"/>
<sequence length="110" mass="12313">MKFLVFLNEKANRPETDWAALNRSIREHVSRMLEDGTLDCAHYVLPNRGVCIMNASSHEVLLSQLRSWPAYSHHNFEIYPLCNIFQAIDDNFGRVPPPAGTAAGQQGGST</sequence>
<organism evidence="1 2">
    <name type="scientific">Sorangium cellulosum</name>
    <name type="common">Polyangium cellulosum</name>
    <dbReference type="NCBI Taxonomy" id="56"/>
    <lineage>
        <taxon>Bacteria</taxon>
        <taxon>Pseudomonadati</taxon>
        <taxon>Myxococcota</taxon>
        <taxon>Polyangia</taxon>
        <taxon>Polyangiales</taxon>
        <taxon>Polyangiaceae</taxon>
        <taxon>Sorangium</taxon>
    </lineage>
</organism>